<dbReference type="InterPro" id="IPR013830">
    <property type="entry name" value="SGNH_hydro"/>
</dbReference>
<reference evidence="2 3" key="1">
    <citation type="submission" date="2024-03" db="EMBL/GenBank/DDBJ databases">
        <title>Human intestinal bacterial collection.</title>
        <authorList>
            <person name="Pauvert C."/>
            <person name="Hitch T.C.A."/>
            <person name="Clavel T."/>
        </authorList>
    </citation>
    <scope>NUCLEOTIDE SEQUENCE [LARGE SCALE GENOMIC DNA]</scope>
    <source>
        <strain evidence="2 3">CLA-AA-H132</strain>
    </source>
</reference>
<dbReference type="SUPFAM" id="SSF52266">
    <property type="entry name" value="SGNH hydrolase"/>
    <property type="match status" value="1"/>
</dbReference>
<name>A0ABV1FLL7_9FIRM</name>
<feature type="domain" description="SGNH hydrolase-type esterase" evidence="1">
    <location>
        <begin position="107"/>
        <end position="235"/>
    </location>
</feature>
<dbReference type="InterPro" id="IPR036514">
    <property type="entry name" value="SGNH_hydro_sf"/>
</dbReference>
<gene>
    <name evidence="2" type="ORF">WMO29_15895</name>
</gene>
<comment type="caution">
    <text evidence="2">The sequence shown here is derived from an EMBL/GenBank/DDBJ whole genome shotgun (WGS) entry which is preliminary data.</text>
</comment>
<evidence type="ECO:0000259" key="1">
    <source>
        <dbReference type="Pfam" id="PF13472"/>
    </source>
</evidence>
<dbReference type="EMBL" id="JBBMFE010000021">
    <property type="protein sequence ID" value="MEQ2473954.1"/>
    <property type="molecule type" value="Genomic_DNA"/>
</dbReference>
<accession>A0ABV1FLL7</accession>
<evidence type="ECO:0000313" key="2">
    <source>
        <dbReference type="EMBL" id="MEQ2473954.1"/>
    </source>
</evidence>
<dbReference type="Pfam" id="PF13472">
    <property type="entry name" value="Lipase_GDSL_2"/>
    <property type="match status" value="1"/>
</dbReference>
<proteinExistence type="predicted"/>
<dbReference type="Gene3D" id="3.40.50.1110">
    <property type="entry name" value="SGNH hydrolase"/>
    <property type="match status" value="1"/>
</dbReference>
<dbReference type="RefSeq" id="WP_349165458.1">
    <property type="nucleotide sequence ID" value="NZ_JBBMFE010000021.1"/>
</dbReference>
<keyword evidence="3" id="KW-1185">Reference proteome</keyword>
<evidence type="ECO:0000313" key="3">
    <source>
        <dbReference type="Proteomes" id="UP001438008"/>
    </source>
</evidence>
<organism evidence="2 3">
    <name type="scientific">Laedolimicola intestinihominis</name>
    <dbReference type="NCBI Taxonomy" id="3133166"/>
    <lineage>
        <taxon>Bacteria</taxon>
        <taxon>Bacillati</taxon>
        <taxon>Bacillota</taxon>
        <taxon>Clostridia</taxon>
        <taxon>Lachnospirales</taxon>
        <taxon>Lachnospiraceae</taxon>
        <taxon>Laedolimicola</taxon>
    </lineage>
</organism>
<protein>
    <submittedName>
        <fullName evidence="2">GDSL-type esterase/lipase family protein</fullName>
    </submittedName>
</protein>
<dbReference type="Proteomes" id="UP001438008">
    <property type="component" value="Unassembled WGS sequence"/>
</dbReference>
<sequence length="253" mass="28505">MRQNVRIAWYFLVLALLVGVWFAHGRADEKKTEPEGGFPAVAWIEAQENADVNKIEVKLEQKEAAEQQLSDPGNPDKGTLKERFAGAVLVGDSVATGFLDYEILDATEIVALRGLRTDSAGPEIEKALSLAPKVLFLSIGLNDLEYCRGDSRLFIRHYEERLTEIRAQAPDLPVYINGILPVLPEAVEKKPALQNVDTFNQALRDMCKKWNLTYIDNSELLQDHADWYQKDAVHLKSTPYPLWLERMEEAAGL</sequence>